<dbReference type="EMBL" id="LR130759">
    <property type="protein sequence ID" value="VDM90715.1"/>
    <property type="molecule type" value="Genomic_DNA"/>
</dbReference>
<protein>
    <submittedName>
        <fullName evidence="1">Uncharacterized protein</fullName>
    </submittedName>
</protein>
<dbReference type="OrthoDB" id="3276947at2"/>
<reference evidence="2" key="1">
    <citation type="submission" date="2018-02" db="EMBL/GenBank/DDBJ databases">
        <authorList>
            <person name="Seth-Smith MB H."/>
            <person name="Seth-Smith H."/>
        </authorList>
    </citation>
    <scope>NUCLEOTIDE SEQUENCE [LARGE SCALE GENOMIC DNA]</scope>
</reference>
<evidence type="ECO:0000313" key="2">
    <source>
        <dbReference type="Proteomes" id="UP000269998"/>
    </source>
</evidence>
<evidence type="ECO:0000313" key="1">
    <source>
        <dbReference type="EMBL" id="VDM90715.1"/>
    </source>
</evidence>
<gene>
    <name evidence="1" type="ORF">MB901379_04323</name>
</gene>
<dbReference type="Proteomes" id="UP000269998">
    <property type="component" value="Chromosome"/>
</dbReference>
<accession>A0A447GJY3</accession>
<dbReference type="AlphaFoldDB" id="A0A447GJY3"/>
<sequence precursor="true">MRFPAAVLAVPAAVLAVCATSLLPDVISRLLSPPASAASMFGPLAPNNPFMAPNGLASMHNDAGSADAGPLPGPGAHLVPIFAYPLLAACPTITQGTDGLVVALCTTIAQQTPIVHLIDPGGIAPHVIPLTSLEIAKGGLLGGVYAYLDNNNQLVMIDGTNHLLRIAHAKDSKGCWQLTVTESTDVSSVIPSGDQSVGVVPDYLGNVWFATATGVVGVAKVGGGVASVHVDPGEQVANSISAAPTNRVGVATTHALYEINLDGGGNPQILWRQPYDRGPARKPGQLSWGTGSTPTYFGPTGADYLTIVDNAEPLVHALIYQSGTGTLVCQQPVLTQGGPGSENSPIGVGNSMFIASTYGYPYPAVPEGAGPAVPPTAPFVGGMTRVDVEPTGCRTVWDSRTRSAALPHLSIDDGLIYTITRIGPENTTPLDVFAFAVVDPNNGKLLLQQPKSATILSDPIQTASMVLMGNKIMQGNITGIGRIG</sequence>
<dbReference type="RefSeq" id="WP_158018352.1">
    <property type="nucleotide sequence ID" value="NZ_CBCSKE010000008.1"/>
</dbReference>
<keyword evidence="2" id="KW-1185">Reference proteome</keyword>
<organism evidence="1 2">
    <name type="scientific">Mycobacterium basiliense</name>
    <dbReference type="NCBI Taxonomy" id="2094119"/>
    <lineage>
        <taxon>Bacteria</taxon>
        <taxon>Bacillati</taxon>
        <taxon>Actinomycetota</taxon>
        <taxon>Actinomycetes</taxon>
        <taxon>Mycobacteriales</taxon>
        <taxon>Mycobacteriaceae</taxon>
        <taxon>Mycobacterium</taxon>
    </lineage>
</organism>
<name>A0A447GJY3_9MYCO</name>
<proteinExistence type="predicted"/>
<dbReference type="KEGG" id="mbai:MB901379_04323"/>